<reference evidence="3" key="1">
    <citation type="submission" date="2012-05" db="EMBL/GenBank/DDBJ databases">
        <authorList>
            <person name="Krishnakumar V."/>
            <person name="Cheung F."/>
            <person name="Xiao Y."/>
            <person name="Chan A."/>
            <person name="Moskal W.A."/>
            <person name="Town C.D."/>
        </authorList>
    </citation>
    <scope>NUCLEOTIDE SEQUENCE</scope>
</reference>
<dbReference type="Pfam" id="PF05042">
    <property type="entry name" value="Caleosin"/>
    <property type="match status" value="1"/>
</dbReference>
<evidence type="ECO:0000256" key="2">
    <source>
        <dbReference type="SAM" id="Phobius"/>
    </source>
</evidence>
<name>I3SK18_MEDTR</name>
<sequence>MTSVKAASNEAMATVARKAPITIQRKVPDDLDTKLPKAYMPRALVAPDAENVNGTWGHRHNDMSVLQQHAAFFDIDNDGIIYPWETFKGFRALGFNGVSFFIFAIILHAAMSYSTLPTWLPSPLLPIYIQNIHRAKHGSDSGSYDTEGRFIPANLELMFSKYAREVPDKLTMWELWHMTQANSVAYDFLRLGCQQT</sequence>
<comment type="similarity">
    <text evidence="1">Belongs to the caleosin family.</text>
</comment>
<dbReference type="AlphaFoldDB" id="I3SK18"/>
<dbReference type="PANTHER" id="PTHR31495">
    <property type="entry name" value="PEROXYGENASE 3-RELATED"/>
    <property type="match status" value="1"/>
</dbReference>
<keyword evidence="2" id="KW-0472">Membrane</keyword>
<proteinExistence type="evidence at transcript level"/>
<accession>I3SK18</accession>
<dbReference type="PANTHER" id="PTHR31495:SF20">
    <property type="entry name" value="CALEOSIN-RELATED FAMILY PROTEIN"/>
    <property type="match status" value="1"/>
</dbReference>
<evidence type="ECO:0008006" key="4">
    <source>
        <dbReference type="Google" id="ProtNLM"/>
    </source>
</evidence>
<feature type="transmembrane region" description="Helical" evidence="2">
    <location>
        <begin position="93"/>
        <end position="116"/>
    </location>
</feature>
<keyword evidence="2" id="KW-0812">Transmembrane</keyword>
<dbReference type="EMBL" id="BT140815">
    <property type="protein sequence ID" value="AFK40610.1"/>
    <property type="molecule type" value="mRNA"/>
</dbReference>
<dbReference type="InterPro" id="IPR007736">
    <property type="entry name" value="Caleosin-related"/>
</dbReference>
<organism evidence="3">
    <name type="scientific">Medicago truncatula</name>
    <name type="common">Barrel medic</name>
    <name type="synonym">Medicago tribuloides</name>
    <dbReference type="NCBI Taxonomy" id="3880"/>
    <lineage>
        <taxon>Eukaryota</taxon>
        <taxon>Viridiplantae</taxon>
        <taxon>Streptophyta</taxon>
        <taxon>Embryophyta</taxon>
        <taxon>Tracheophyta</taxon>
        <taxon>Spermatophyta</taxon>
        <taxon>Magnoliopsida</taxon>
        <taxon>eudicotyledons</taxon>
        <taxon>Gunneridae</taxon>
        <taxon>Pentapetalae</taxon>
        <taxon>rosids</taxon>
        <taxon>fabids</taxon>
        <taxon>Fabales</taxon>
        <taxon>Fabaceae</taxon>
        <taxon>Papilionoideae</taxon>
        <taxon>50 kb inversion clade</taxon>
        <taxon>NPAAA clade</taxon>
        <taxon>Hologalegina</taxon>
        <taxon>IRL clade</taxon>
        <taxon>Trifolieae</taxon>
        <taxon>Medicago</taxon>
    </lineage>
</organism>
<protein>
    <recommendedName>
        <fullName evidence="4">Plant seed peroxygenase</fullName>
    </recommendedName>
</protein>
<dbReference type="ExpressionAtlas" id="I3SK18">
    <property type="expression patterns" value="differential"/>
</dbReference>
<evidence type="ECO:0000256" key="1">
    <source>
        <dbReference type="ARBA" id="ARBA00006765"/>
    </source>
</evidence>
<evidence type="ECO:0000313" key="3">
    <source>
        <dbReference type="EMBL" id="AFK40610.1"/>
    </source>
</evidence>
<keyword evidence="2" id="KW-1133">Transmembrane helix</keyword>